<gene>
    <name evidence="1" type="ORF">LCGC14_1943690</name>
</gene>
<comment type="caution">
    <text evidence="1">The sequence shown here is derived from an EMBL/GenBank/DDBJ whole genome shotgun (WGS) entry which is preliminary data.</text>
</comment>
<evidence type="ECO:0000313" key="1">
    <source>
        <dbReference type="EMBL" id="KKL86544.1"/>
    </source>
</evidence>
<organism evidence="1">
    <name type="scientific">marine sediment metagenome</name>
    <dbReference type="NCBI Taxonomy" id="412755"/>
    <lineage>
        <taxon>unclassified sequences</taxon>
        <taxon>metagenomes</taxon>
        <taxon>ecological metagenomes</taxon>
    </lineage>
</organism>
<sequence>MQLGIRDRLTLLTLFPVEGNFITLKIVRELRESLSFTEEEIKQYKFVQTGNQVTWNDKQWEFKDIEIGEKASEIISEALKKLDEEKKLRDEHFTLYVKFVEGTDEKKKRNRK</sequence>
<dbReference type="EMBL" id="LAZR01021084">
    <property type="protein sequence ID" value="KKL86544.1"/>
    <property type="molecule type" value="Genomic_DNA"/>
</dbReference>
<proteinExistence type="predicted"/>
<name>A0A0F9FJI0_9ZZZZ</name>
<reference evidence="1" key="1">
    <citation type="journal article" date="2015" name="Nature">
        <title>Complex archaea that bridge the gap between prokaryotes and eukaryotes.</title>
        <authorList>
            <person name="Spang A."/>
            <person name="Saw J.H."/>
            <person name="Jorgensen S.L."/>
            <person name="Zaremba-Niedzwiedzka K."/>
            <person name="Martijn J."/>
            <person name="Lind A.E."/>
            <person name="van Eijk R."/>
            <person name="Schleper C."/>
            <person name="Guy L."/>
            <person name="Ettema T.J."/>
        </authorList>
    </citation>
    <scope>NUCLEOTIDE SEQUENCE</scope>
</reference>
<dbReference type="AlphaFoldDB" id="A0A0F9FJI0"/>
<protein>
    <submittedName>
        <fullName evidence="1">Uncharacterized protein</fullName>
    </submittedName>
</protein>
<accession>A0A0F9FJI0</accession>